<protein>
    <submittedName>
        <fullName evidence="2">Ribosomal-protein-alanine N-acetyltransferase</fullName>
    </submittedName>
</protein>
<dbReference type="EMBL" id="FOQT01000002">
    <property type="protein sequence ID" value="SFI10249.1"/>
    <property type="molecule type" value="Genomic_DNA"/>
</dbReference>
<dbReference type="SUPFAM" id="SSF55729">
    <property type="entry name" value="Acyl-CoA N-acyltransferases (Nat)"/>
    <property type="match status" value="1"/>
</dbReference>
<feature type="domain" description="N-acetyltransferase" evidence="1">
    <location>
        <begin position="8"/>
        <end position="167"/>
    </location>
</feature>
<dbReference type="RefSeq" id="WP_090079383.1">
    <property type="nucleotide sequence ID" value="NZ_FOQT01000002.1"/>
</dbReference>
<keyword evidence="2" id="KW-0808">Transferase</keyword>
<dbReference type="STRING" id="1125876.SAMN05443292_1365"/>
<organism evidence="2 3">
    <name type="scientific">Halpernia frigidisoli</name>
    <dbReference type="NCBI Taxonomy" id="1125876"/>
    <lineage>
        <taxon>Bacteria</taxon>
        <taxon>Pseudomonadati</taxon>
        <taxon>Bacteroidota</taxon>
        <taxon>Flavobacteriia</taxon>
        <taxon>Flavobacteriales</taxon>
        <taxon>Weeksellaceae</taxon>
        <taxon>Chryseobacterium group</taxon>
        <taxon>Halpernia</taxon>
    </lineage>
</organism>
<evidence type="ECO:0000313" key="2">
    <source>
        <dbReference type="EMBL" id="SFI10249.1"/>
    </source>
</evidence>
<dbReference type="OrthoDB" id="9811523at2"/>
<dbReference type="Pfam" id="PF13302">
    <property type="entry name" value="Acetyltransf_3"/>
    <property type="match status" value="1"/>
</dbReference>
<reference evidence="2 3" key="1">
    <citation type="submission" date="2016-10" db="EMBL/GenBank/DDBJ databases">
        <authorList>
            <person name="de Groot N.N."/>
        </authorList>
    </citation>
    <scope>NUCLEOTIDE SEQUENCE [LARGE SCALE GENOMIC DNA]</scope>
    <source>
        <strain evidence="2 3">DSM 26000</strain>
    </source>
</reference>
<sequence length="167" mass="19635">MDFETKRLILRSITNNDTQDVFDIRGNEIVDQFIKRKKPKNLKDALDFIHLINKNEENKIGLYFGICEKSSDKIIGTVCLWKFSEDFKKAELGYELLPQFHHLGFMSEAVEFIIDHGFNVLKLEKIEAFTERGNQNSIKLLTKFNFIKNENRVDENKSENVIFELNK</sequence>
<dbReference type="GO" id="GO:0016747">
    <property type="term" value="F:acyltransferase activity, transferring groups other than amino-acyl groups"/>
    <property type="evidence" value="ECO:0007669"/>
    <property type="project" value="InterPro"/>
</dbReference>
<keyword evidence="3" id="KW-1185">Reference proteome</keyword>
<dbReference type="Proteomes" id="UP000198931">
    <property type="component" value="Unassembled WGS sequence"/>
</dbReference>
<accession>A0A1I3FG93</accession>
<dbReference type="InterPro" id="IPR000182">
    <property type="entry name" value="GNAT_dom"/>
</dbReference>
<evidence type="ECO:0000259" key="1">
    <source>
        <dbReference type="PROSITE" id="PS51186"/>
    </source>
</evidence>
<dbReference type="Gene3D" id="3.40.630.30">
    <property type="match status" value="1"/>
</dbReference>
<dbReference type="PANTHER" id="PTHR43792">
    <property type="entry name" value="GNAT FAMILY, PUTATIVE (AFU_ORTHOLOGUE AFUA_3G00765)-RELATED-RELATED"/>
    <property type="match status" value="1"/>
</dbReference>
<name>A0A1I3FG93_9FLAO</name>
<dbReference type="PROSITE" id="PS51186">
    <property type="entry name" value="GNAT"/>
    <property type="match status" value="1"/>
</dbReference>
<dbReference type="InterPro" id="IPR051531">
    <property type="entry name" value="N-acetyltransferase"/>
</dbReference>
<proteinExistence type="predicted"/>
<dbReference type="InterPro" id="IPR016181">
    <property type="entry name" value="Acyl_CoA_acyltransferase"/>
</dbReference>
<evidence type="ECO:0000313" key="3">
    <source>
        <dbReference type="Proteomes" id="UP000198931"/>
    </source>
</evidence>
<dbReference type="AlphaFoldDB" id="A0A1I3FG93"/>
<gene>
    <name evidence="2" type="ORF">SAMN05443292_1365</name>
</gene>